<gene>
    <name evidence="1" type="ORF">ME3_138</name>
</gene>
<keyword evidence="2" id="KW-1185">Reference proteome</keyword>
<name>A0A172Q0H8_9CAUD</name>
<organism evidence="1 2">
    <name type="scientific">Acinetobacter phage vB_AbaM_ME3</name>
    <dbReference type="NCBI Taxonomy" id="1837876"/>
    <lineage>
        <taxon>Viruses</taxon>
        <taxon>Duplodnaviria</taxon>
        <taxon>Heunggongvirae</taxon>
        <taxon>Uroviricota</taxon>
        <taxon>Caudoviricetes</taxon>
        <taxon>Metrivirus</taxon>
        <taxon>Metrivirus ME3</taxon>
    </lineage>
</organism>
<dbReference type="SMR" id="A0A172Q0H8"/>
<protein>
    <submittedName>
        <fullName evidence="1">Uncharacterized protein</fullName>
    </submittedName>
</protein>
<sequence length="146" mass="17061">MIIDKSFEKYLLATIFTRFNSRQASTFEHHLNTHRTSENPLQETLAAFDIPYSDIDTVATMYMYLSYSPFIYSVMKDLYDCSPPNKLTVKSHLTMTLNVIKDLLTKDISDSRVPVSLRRGNSLERLSRIVRENDYFSRREVHTIVN</sequence>
<proteinExistence type="predicted"/>
<accession>A0A172Q0H8</accession>
<evidence type="ECO:0000313" key="1">
    <source>
        <dbReference type="EMBL" id="AND75299.1"/>
    </source>
</evidence>
<reference evidence="2" key="1">
    <citation type="submission" date="2016-03" db="EMBL/GenBank/DDBJ databases">
        <title>Characterization of Acinetobacter baumannii phage vB_AbaM_ME3.</title>
        <authorList>
            <person name="Buttimer C.T.H."/>
            <person name="Elbreki M."/>
            <person name="Coffey A."/>
        </authorList>
    </citation>
    <scope>NUCLEOTIDE SEQUENCE [LARGE SCALE GENOMIC DNA]</scope>
</reference>
<dbReference type="EMBL" id="KU935715">
    <property type="protein sequence ID" value="AND75299.1"/>
    <property type="molecule type" value="Genomic_DNA"/>
</dbReference>
<dbReference type="Proteomes" id="UP000225947">
    <property type="component" value="Segment"/>
</dbReference>
<evidence type="ECO:0000313" key="2">
    <source>
        <dbReference type="Proteomes" id="UP000225947"/>
    </source>
</evidence>